<organism evidence="1 2">
    <name type="scientific">Novosphingobium resinovorum</name>
    <dbReference type="NCBI Taxonomy" id="158500"/>
    <lineage>
        <taxon>Bacteria</taxon>
        <taxon>Pseudomonadati</taxon>
        <taxon>Pseudomonadota</taxon>
        <taxon>Alphaproteobacteria</taxon>
        <taxon>Sphingomonadales</taxon>
        <taxon>Sphingomonadaceae</taxon>
        <taxon>Novosphingobium</taxon>
    </lineage>
</organism>
<proteinExistence type="predicted"/>
<name>A0A031JPW1_9SPHN</name>
<protein>
    <submittedName>
        <fullName evidence="1">Uncharacterized protein</fullName>
    </submittedName>
</protein>
<sequence length="33" mass="3310">MSAGEAACRDLHLAPNDKVSVVVVAIIGVAVFG</sequence>
<evidence type="ECO:0000313" key="1">
    <source>
        <dbReference type="EMBL" id="EZP77772.1"/>
    </source>
</evidence>
<dbReference type="EMBL" id="JFYZ01000032">
    <property type="protein sequence ID" value="EZP77772.1"/>
    <property type="molecule type" value="Genomic_DNA"/>
</dbReference>
<dbReference type="eggNOG" id="ENOG503034D">
    <property type="taxonomic scope" value="Bacteria"/>
</dbReference>
<accession>A0A031JPW1</accession>
<gene>
    <name evidence="1" type="ORF">BV97_04341</name>
</gene>
<comment type="caution">
    <text evidence="1">The sequence shown here is derived from an EMBL/GenBank/DDBJ whole genome shotgun (WGS) entry which is preliminary data.</text>
</comment>
<reference evidence="1 2" key="1">
    <citation type="submission" date="2014-03" db="EMBL/GenBank/DDBJ databases">
        <title>Whole genome sequence of Novosphingobium resinovorum KF1.</title>
        <authorList>
            <person name="Gan H.M."/>
            <person name="Gan H.Y."/>
            <person name="Chew T.H."/>
            <person name="Savka M.A."/>
        </authorList>
    </citation>
    <scope>NUCLEOTIDE SEQUENCE [LARGE SCALE GENOMIC DNA]</scope>
    <source>
        <strain evidence="1 2">KF1</strain>
    </source>
</reference>
<dbReference type="AlphaFoldDB" id="A0A031JPW1"/>
<dbReference type="Proteomes" id="UP000024329">
    <property type="component" value="Unassembled WGS sequence"/>
</dbReference>
<evidence type="ECO:0000313" key="2">
    <source>
        <dbReference type="Proteomes" id="UP000024329"/>
    </source>
</evidence>